<evidence type="ECO:0000313" key="1">
    <source>
        <dbReference type="EMBL" id="CAN0572157.1"/>
    </source>
</evidence>
<accession>A0AC60A917</accession>
<proteinExistence type="predicted"/>
<dbReference type="Proteomes" id="UP001162501">
    <property type="component" value="Chromosome 9"/>
</dbReference>
<sequence length="122" mass="13030">MLAMGAAGHTKEAFAAELMRGGAQAAMLAMGNGCKYRGSFTQSLTAHSLLCNLAPNRPQNQEGPKHSCELEPTRPRGPPDRYTCAFSLSRSEHVVLGRPSPVSVTLTSALYPTSFSFSLHPP</sequence>
<evidence type="ECO:0000313" key="2">
    <source>
        <dbReference type="Proteomes" id="UP001162501"/>
    </source>
</evidence>
<dbReference type="EMBL" id="OX596093">
    <property type="protein sequence ID" value="CAN0572157.1"/>
    <property type="molecule type" value="Genomic_DNA"/>
</dbReference>
<reference evidence="1" key="1">
    <citation type="submission" date="2023-05" db="EMBL/GenBank/DDBJ databases">
        <authorList>
            <consortium name="ELIXIR-Norway"/>
        </authorList>
    </citation>
    <scope>NUCLEOTIDE SEQUENCE</scope>
</reference>
<gene>
    <name evidence="1" type="ORF">MRATA1EN22A_LOCUS28426</name>
</gene>
<name>A0AC60A917_RANTA</name>
<reference evidence="1" key="2">
    <citation type="submission" date="2025-03" db="EMBL/GenBank/DDBJ databases">
        <authorList>
            <consortium name="ELIXIR-Norway"/>
            <consortium name="Elixir Norway"/>
        </authorList>
    </citation>
    <scope>NUCLEOTIDE SEQUENCE</scope>
</reference>
<protein>
    <submittedName>
        <fullName evidence="1">Uncharacterized protein</fullName>
    </submittedName>
</protein>
<organism evidence="1 2">
    <name type="scientific">Rangifer tarandus platyrhynchus</name>
    <name type="common">Svalbard reindeer</name>
    <dbReference type="NCBI Taxonomy" id="3082113"/>
    <lineage>
        <taxon>Eukaryota</taxon>
        <taxon>Metazoa</taxon>
        <taxon>Chordata</taxon>
        <taxon>Craniata</taxon>
        <taxon>Vertebrata</taxon>
        <taxon>Euteleostomi</taxon>
        <taxon>Mammalia</taxon>
        <taxon>Eutheria</taxon>
        <taxon>Laurasiatheria</taxon>
        <taxon>Artiodactyla</taxon>
        <taxon>Ruminantia</taxon>
        <taxon>Pecora</taxon>
        <taxon>Cervidae</taxon>
        <taxon>Odocoileinae</taxon>
        <taxon>Rangifer</taxon>
    </lineage>
</organism>